<keyword evidence="2" id="KW-0472">Membrane</keyword>
<name>A0A1H1X3N9_9MICO</name>
<feature type="transmembrane region" description="Helical" evidence="2">
    <location>
        <begin position="41"/>
        <end position="63"/>
    </location>
</feature>
<dbReference type="InterPro" id="IPR021373">
    <property type="entry name" value="DUF2993"/>
</dbReference>
<dbReference type="eggNOG" id="ENOG5032ZJ9">
    <property type="taxonomic scope" value="Bacteria"/>
</dbReference>
<sequence length="282" mass="29196">MSDDNPTLPYPKPSDEHPTLVVPDPADGRERKGSAPRRRRWPWVVLIVVVVVAALVVAAELVARAVLPGVVRSIVIEQLDLPADQQLDVETEGVLLPQLLAGRLDTLRLSTDAVTLQGITGAADVTATGVPLRGGDLDGADGTIRIDQEQFTALLADSELPVDTVEFAAPNATLGGSFDVLGTAVPVSVTLTPGAVEGDLELTPVAASIGGVDIDLDSVGSSLGSLGDGITQPRRVCIADQLPAGLTLTGVEIVDDQAVIDIDVDGAIVTDEALQEKGSCDR</sequence>
<gene>
    <name evidence="3" type="ORF">SAMN04489809_3349</name>
</gene>
<dbReference type="AlphaFoldDB" id="A0A1H1X3N9"/>
<evidence type="ECO:0000256" key="2">
    <source>
        <dbReference type="SAM" id="Phobius"/>
    </source>
</evidence>
<evidence type="ECO:0000313" key="4">
    <source>
        <dbReference type="Proteomes" id="UP000182126"/>
    </source>
</evidence>
<keyword evidence="2" id="KW-0812">Transmembrane</keyword>
<evidence type="ECO:0008006" key="5">
    <source>
        <dbReference type="Google" id="ProtNLM"/>
    </source>
</evidence>
<dbReference type="Pfam" id="PF11209">
    <property type="entry name" value="LmeA"/>
    <property type="match status" value="1"/>
</dbReference>
<evidence type="ECO:0000313" key="3">
    <source>
        <dbReference type="EMBL" id="SDT03934.1"/>
    </source>
</evidence>
<reference evidence="3 4" key="1">
    <citation type="submission" date="2016-10" db="EMBL/GenBank/DDBJ databases">
        <authorList>
            <person name="de Groot N.N."/>
        </authorList>
    </citation>
    <scope>NUCLEOTIDE SEQUENCE [LARGE SCALE GENOMIC DNA]</scope>
    <source>
        <strain evidence="3 4">DSM 15019</strain>
    </source>
</reference>
<evidence type="ECO:0000256" key="1">
    <source>
        <dbReference type="SAM" id="MobiDB-lite"/>
    </source>
</evidence>
<keyword evidence="2" id="KW-1133">Transmembrane helix</keyword>
<protein>
    <recommendedName>
        <fullName evidence="5">DUF2993 domain-containing protein</fullName>
    </recommendedName>
</protein>
<dbReference type="Proteomes" id="UP000182126">
    <property type="component" value="Chromosome I"/>
</dbReference>
<organism evidence="3 4">
    <name type="scientific">Microbacterium paraoxydans</name>
    <dbReference type="NCBI Taxonomy" id="199592"/>
    <lineage>
        <taxon>Bacteria</taxon>
        <taxon>Bacillati</taxon>
        <taxon>Actinomycetota</taxon>
        <taxon>Actinomycetes</taxon>
        <taxon>Micrococcales</taxon>
        <taxon>Microbacteriaceae</taxon>
        <taxon>Microbacterium</taxon>
    </lineage>
</organism>
<dbReference type="EMBL" id="LT629770">
    <property type="protein sequence ID" value="SDT03934.1"/>
    <property type="molecule type" value="Genomic_DNA"/>
</dbReference>
<accession>A0A1H1X3N9</accession>
<dbReference type="GeneID" id="36299697"/>
<dbReference type="RefSeq" id="WP_060922231.1">
    <property type="nucleotide sequence ID" value="NZ_JALXUB010000025.1"/>
</dbReference>
<proteinExistence type="predicted"/>
<feature type="region of interest" description="Disordered" evidence="1">
    <location>
        <begin position="1"/>
        <end position="34"/>
    </location>
</feature>